<keyword evidence="19" id="KW-1185">Reference proteome</keyword>
<dbReference type="InterPro" id="IPR003892">
    <property type="entry name" value="CUE"/>
</dbReference>
<dbReference type="AlphaFoldDB" id="A0A367JD63"/>
<keyword evidence="15" id="KW-0539">Nucleus</keyword>
<comment type="caution">
    <text evidence="18">The sequence shown here is derived from an EMBL/GenBank/DDBJ whole genome shotgun (WGS) entry which is preliminary data.</text>
</comment>
<accession>A0A367JD63</accession>
<evidence type="ECO:0000256" key="1">
    <source>
        <dbReference type="ARBA" id="ARBA00004123"/>
    </source>
</evidence>
<dbReference type="InterPro" id="IPR051833">
    <property type="entry name" value="TC-DDR_regulator"/>
</dbReference>
<gene>
    <name evidence="18" type="primary">DEF1_1</name>
    <name evidence="18" type="ORF">CU097_002658</name>
</gene>
<evidence type="ECO:0000256" key="6">
    <source>
        <dbReference type="ARBA" id="ARBA00022454"/>
    </source>
</evidence>
<dbReference type="GO" id="GO:0000781">
    <property type="term" value="C:chromosome, telomeric region"/>
    <property type="evidence" value="ECO:0007669"/>
    <property type="project" value="UniProtKB-SubCell"/>
</dbReference>
<dbReference type="SUPFAM" id="SSF46934">
    <property type="entry name" value="UBA-like"/>
    <property type="match status" value="1"/>
</dbReference>
<evidence type="ECO:0000256" key="2">
    <source>
        <dbReference type="ARBA" id="ARBA00004496"/>
    </source>
</evidence>
<keyword evidence="13" id="KW-0238">DNA-binding</keyword>
<dbReference type="GO" id="GO:0005737">
    <property type="term" value="C:cytoplasm"/>
    <property type="evidence" value="ECO:0007669"/>
    <property type="project" value="UniProtKB-SubCell"/>
</dbReference>
<dbReference type="GO" id="GO:0043130">
    <property type="term" value="F:ubiquitin binding"/>
    <property type="evidence" value="ECO:0007669"/>
    <property type="project" value="InterPro"/>
</dbReference>
<evidence type="ECO:0000256" key="5">
    <source>
        <dbReference type="ARBA" id="ARBA00020536"/>
    </source>
</evidence>
<dbReference type="EMBL" id="PJQL01001567">
    <property type="protein sequence ID" value="RCH87912.1"/>
    <property type="molecule type" value="Genomic_DNA"/>
</dbReference>
<evidence type="ECO:0000256" key="12">
    <source>
        <dbReference type="ARBA" id="ARBA00022895"/>
    </source>
</evidence>
<dbReference type="GO" id="GO:0003677">
    <property type="term" value="F:DNA binding"/>
    <property type="evidence" value="ECO:0007669"/>
    <property type="project" value="UniProtKB-KW"/>
</dbReference>
<dbReference type="PROSITE" id="PS51140">
    <property type="entry name" value="CUE"/>
    <property type="match status" value="1"/>
</dbReference>
<keyword evidence="12" id="KW-0779">Telomere</keyword>
<feature type="compositionally biased region" description="Basic and acidic residues" evidence="16">
    <location>
        <begin position="289"/>
        <end position="299"/>
    </location>
</feature>
<feature type="compositionally biased region" description="Polar residues" evidence="16">
    <location>
        <begin position="300"/>
        <end position="309"/>
    </location>
</feature>
<keyword evidence="11" id="KW-0832">Ubl conjugation</keyword>
<evidence type="ECO:0000256" key="14">
    <source>
        <dbReference type="ARBA" id="ARBA00023204"/>
    </source>
</evidence>
<evidence type="ECO:0000256" key="4">
    <source>
        <dbReference type="ARBA" id="ARBA00005491"/>
    </source>
</evidence>
<dbReference type="GO" id="GO:0006281">
    <property type="term" value="P:DNA repair"/>
    <property type="evidence" value="ECO:0007669"/>
    <property type="project" value="UniProtKB-KW"/>
</dbReference>
<evidence type="ECO:0000256" key="13">
    <source>
        <dbReference type="ARBA" id="ARBA00023125"/>
    </source>
</evidence>
<organism evidence="18 19">
    <name type="scientific">Rhizopus azygosporus</name>
    <name type="common">Rhizopus microsporus var. azygosporus</name>
    <dbReference type="NCBI Taxonomy" id="86630"/>
    <lineage>
        <taxon>Eukaryota</taxon>
        <taxon>Fungi</taxon>
        <taxon>Fungi incertae sedis</taxon>
        <taxon>Mucoromycota</taxon>
        <taxon>Mucoromycotina</taxon>
        <taxon>Mucoromycetes</taxon>
        <taxon>Mucorales</taxon>
        <taxon>Mucorineae</taxon>
        <taxon>Rhizopodaceae</taxon>
        <taxon>Rhizopus</taxon>
    </lineage>
</organism>
<feature type="region of interest" description="Disordered" evidence="16">
    <location>
        <begin position="283"/>
        <end position="309"/>
    </location>
</feature>
<evidence type="ECO:0000313" key="19">
    <source>
        <dbReference type="Proteomes" id="UP000252139"/>
    </source>
</evidence>
<comment type="subcellular location">
    <subcellularLocation>
        <location evidence="3">Chromosome</location>
        <location evidence="3">Telomere</location>
    </subcellularLocation>
    <subcellularLocation>
        <location evidence="2">Cytoplasm</location>
    </subcellularLocation>
    <subcellularLocation>
        <location evidence="1">Nucleus</location>
    </subcellularLocation>
</comment>
<proteinExistence type="inferred from homology"/>
<reference evidence="18 19" key="1">
    <citation type="journal article" date="2018" name="G3 (Bethesda)">
        <title>Phylogenetic and Phylogenomic Definition of Rhizopus Species.</title>
        <authorList>
            <person name="Gryganskyi A.P."/>
            <person name="Golan J."/>
            <person name="Dolatabadi S."/>
            <person name="Mondo S."/>
            <person name="Robb S."/>
            <person name="Idnurm A."/>
            <person name="Muszewska A."/>
            <person name="Steczkiewicz K."/>
            <person name="Masonjones S."/>
            <person name="Liao H.L."/>
            <person name="Gajdeczka M.T."/>
            <person name="Anike F."/>
            <person name="Vuek A."/>
            <person name="Anishchenko I.M."/>
            <person name="Voigt K."/>
            <person name="de Hoog G.S."/>
            <person name="Smith M.E."/>
            <person name="Heitman J."/>
            <person name="Vilgalys R."/>
            <person name="Stajich J.E."/>
        </authorList>
    </citation>
    <scope>NUCLEOTIDE SEQUENCE [LARGE SCALE GENOMIC DNA]</scope>
    <source>
        <strain evidence="18 19">CBS 357.93</strain>
    </source>
</reference>
<dbReference type="Pfam" id="PF02845">
    <property type="entry name" value="CUE"/>
    <property type="match status" value="1"/>
</dbReference>
<dbReference type="PANTHER" id="PTHR16308:SF13">
    <property type="entry name" value="PROTEIN LINGERER"/>
    <property type="match status" value="1"/>
</dbReference>
<dbReference type="CDD" id="cd14368">
    <property type="entry name" value="CUE_DEF1_like"/>
    <property type="match status" value="1"/>
</dbReference>
<feature type="compositionally biased region" description="Basic and acidic residues" evidence="16">
    <location>
        <begin position="201"/>
        <end position="233"/>
    </location>
</feature>
<dbReference type="STRING" id="86630.A0A367JD63"/>
<feature type="region of interest" description="Disordered" evidence="16">
    <location>
        <begin position="65"/>
        <end position="233"/>
    </location>
</feature>
<evidence type="ECO:0000256" key="11">
    <source>
        <dbReference type="ARBA" id="ARBA00022843"/>
    </source>
</evidence>
<evidence type="ECO:0000256" key="3">
    <source>
        <dbReference type="ARBA" id="ARBA00004574"/>
    </source>
</evidence>
<evidence type="ECO:0000256" key="10">
    <source>
        <dbReference type="ARBA" id="ARBA00022786"/>
    </source>
</evidence>
<comment type="similarity">
    <text evidence="4">Belongs to the DEF1 family.</text>
</comment>
<evidence type="ECO:0000256" key="16">
    <source>
        <dbReference type="SAM" id="MobiDB-lite"/>
    </source>
</evidence>
<evidence type="ECO:0000256" key="9">
    <source>
        <dbReference type="ARBA" id="ARBA00022763"/>
    </source>
</evidence>
<evidence type="ECO:0000256" key="15">
    <source>
        <dbReference type="ARBA" id="ARBA00023242"/>
    </source>
</evidence>
<dbReference type="GO" id="GO:0005634">
    <property type="term" value="C:nucleus"/>
    <property type="evidence" value="ECO:0007669"/>
    <property type="project" value="UniProtKB-SubCell"/>
</dbReference>
<dbReference type="PANTHER" id="PTHR16308">
    <property type="entry name" value="UBIQUITIN ASSOCIATED PROTEIN 2-LIKE/LINGERER"/>
    <property type="match status" value="1"/>
</dbReference>
<feature type="compositionally biased region" description="Basic residues" evidence="16">
    <location>
        <begin position="93"/>
        <end position="106"/>
    </location>
</feature>
<evidence type="ECO:0000256" key="8">
    <source>
        <dbReference type="ARBA" id="ARBA00022553"/>
    </source>
</evidence>
<keyword evidence="14" id="KW-0234">DNA repair</keyword>
<keyword evidence="9" id="KW-0227">DNA damage</keyword>
<feature type="compositionally biased region" description="Basic and acidic residues" evidence="16">
    <location>
        <begin position="140"/>
        <end position="165"/>
    </location>
</feature>
<keyword evidence="6" id="KW-0158">Chromosome</keyword>
<keyword evidence="7" id="KW-0963">Cytoplasm</keyword>
<dbReference type="InterPro" id="IPR009060">
    <property type="entry name" value="UBA-like_sf"/>
</dbReference>
<feature type="domain" description="CUE" evidence="17">
    <location>
        <begin position="20"/>
        <end position="63"/>
    </location>
</feature>
<dbReference type="Proteomes" id="UP000252139">
    <property type="component" value="Unassembled WGS sequence"/>
</dbReference>
<evidence type="ECO:0000259" key="17">
    <source>
        <dbReference type="PROSITE" id="PS51140"/>
    </source>
</evidence>
<evidence type="ECO:0000256" key="7">
    <source>
        <dbReference type="ARBA" id="ARBA00022490"/>
    </source>
</evidence>
<dbReference type="OrthoDB" id="5396806at2759"/>
<sequence>MPSKRNQSKNQNDLKTFKSLYKQHLSSLIELFPGWSQEDLLFVMDECQGDLDLAINRISEGHASQWGQVKTKRTKSVQQKKPFLNNKGDSRSSKSKGKSSKSKHNNNKQEVKPQANPEPQKPSWASILKGPPSPPPTEQKTVEPVKKEEAKDEQTRVTEETKQESTEEEQEPEKEIDEQADTLNEIEKKEALNEEEEQQQEETKEIEEPTEVKEEQEDRKEQESREEKTRVVKEEKAIQVHRTIRRLNQTEAVVLPTNQSAPIASVNVQFGSLTISAGDESIEVDEKEDEKTREVESKNEVVTQTVTEQ</sequence>
<keyword evidence="8" id="KW-0597">Phosphoprotein</keyword>
<dbReference type="InterPro" id="IPR041803">
    <property type="entry name" value="DEF1_CUE"/>
</dbReference>
<evidence type="ECO:0000313" key="18">
    <source>
        <dbReference type="EMBL" id="RCH87912.1"/>
    </source>
</evidence>
<feature type="compositionally biased region" description="Acidic residues" evidence="16">
    <location>
        <begin position="166"/>
        <end position="180"/>
    </location>
</feature>
<name>A0A367JD63_RHIAZ</name>
<feature type="non-terminal residue" evidence="18">
    <location>
        <position position="309"/>
    </location>
</feature>
<protein>
    <recommendedName>
        <fullName evidence="5">RNA polymerase II degradation factor 1</fullName>
    </recommendedName>
</protein>
<keyword evidence="10" id="KW-0833">Ubl conjugation pathway</keyword>